<accession>A0AAJ5WUM3</accession>
<dbReference type="EMBL" id="CP119311">
    <property type="protein sequence ID" value="WEK36912.1"/>
    <property type="molecule type" value="Genomic_DNA"/>
</dbReference>
<protein>
    <submittedName>
        <fullName evidence="1">DUF3788 family protein</fullName>
    </submittedName>
</protein>
<reference evidence="1" key="1">
    <citation type="submission" date="2023-03" db="EMBL/GenBank/DDBJ databases">
        <title>Andean soil-derived lignocellulolytic bacterial consortium as a source of novel taxa and putative plastic-active enzymes.</title>
        <authorList>
            <person name="Diaz-Garcia L."/>
            <person name="Chuvochina M."/>
            <person name="Feuerriegel G."/>
            <person name="Bunk B."/>
            <person name="Sproer C."/>
            <person name="Streit W.R."/>
            <person name="Rodriguez L.M."/>
            <person name="Overmann J."/>
            <person name="Jimenez D.J."/>
        </authorList>
    </citation>
    <scope>NUCLEOTIDE SEQUENCE</scope>
    <source>
        <strain evidence="1">MAG 7</strain>
    </source>
</reference>
<name>A0AAJ5WUM3_9BACT</name>
<organism evidence="1 2">
    <name type="scientific">Candidatus Pseudobacter hemicellulosilyticus</name>
    <dbReference type="NCBI Taxonomy" id="3121375"/>
    <lineage>
        <taxon>Bacteria</taxon>
        <taxon>Pseudomonadati</taxon>
        <taxon>Bacteroidota</taxon>
        <taxon>Chitinophagia</taxon>
        <taxon>Chitinophagales</taxon>
        <taxon>Chitinophagaceae</taxon>
        <taxon>Pseudobacter</taxon>
    </lineage>
</organism>
<dbReference type="InterPro" id="IPR024265">
    <property type="entry name" value="DUF3788"/>
</dbReference>
<dbReference type="AlphaFoldDB" id="A0AAJ5WUM3"/>
<dbReference type="Proteomes" id="UP001220610">
    <property type="component" value="Chromosome"/>
</dbReference>
<proteinExistence type="predicted"/>
<dbReference type="Pfam" id="PF12663">
    <property type="entry name" value="DUF3788"/>
    <property type="match status" value="1"/>
</dbReference>
<evidence type="ECO:0000313" key="2">
    <source>
        <dbReference type="Proteomes" id="UP001220610"/>
    </source>
</evidence>
<gene>
    <name evidence="1" type="ORF">P0Y53_05295</name>
</gene>
<evidence type="ECO:0000313" key="1">
    <source>
        <dbReference type="EMBL" id="WEK36912.1"/>
    </source>
</evidence>
<sequence length="133" mass="14775">MSPSTLVFTDKTQAPATAALGKKQVLLDSLLRENKITETIWKYYSASSGWTLQCREKKQNLFYIQVTSTGFDVWFTLGKAAKGKALAAIADPLLIASIQTAAEYREGTSFKVSIQTTKDLPVVRLLTEIRRSK</sequence>